<comment type="caution">
    <text evidence="1">The sequence shown here is derived from an EMBL/GenBank/DDBJ whole genome shotgun (WGS) entry which is preliminary data.</text>
</comment>
<name>A0ACC5L6J9_SALER</name>
<dbReference type="Proteomes" id="UP000839906">
    <property type="component" value="Unassembled WGS sequence"/>
</dbReference>
<reference evidence="1" key="1">
    <citation type="submission" date="2018-07" db="EMBL/GenBank/DDBJ databases">
        <authorList>
            <consortium name="PulseNet: The National Subtyping Network for Foodborne Disease Surveillance"/>
            <person name="Tarr C.L."/>
            <person name="Trees E."/>
            <person name="Katz L.S."/>
            <person name="Carleton-Romer H.A."/>
            <person name="Stroika S."/>
            <person name="Kucerova Z."/>
            <person name="Roache K.F."/>
            <person name="Sabol A.L."/>
            <person name="Besser J."/>
            <person name="Gerner-Smidt P."/>
        </authorList>
    </citation>
    <scope>NUCLEOTIDE SEQUENCE</scope>
    <source>
        <strain evidence="1">08-0470</strain>
    </source>
</reference>
<proteinExistence type="predicted"/>
<sequence length="46" mass="5314">MSKINSITLAILSVLATSSVWAEEETFDTHFMIWGIKWRKNFPLSN</sequence>
<organism evidence="1 2">
    <name type="scientific">Salmonella enterica</name>
    <name type="common">Salmonella choleraesuis</name>
    <dbReference type="NCBI Taxonomy" id="28901"/>
    <lineage>
        <taxon>Bacteria</taxon>
        <taxon>Pseudomonadati</taxon>
        <taxon>Pseudomonadota</taxon>
        <taxon>Gammaproteobacteria</taxon>
        <taxon>Enterobacterales</taxon>
        <taxon>Enterobacteriaceae</taxon>
        <taxon>Salmonella</taxon>
    </lineage>
</organism>
<evidence type="ECO:0000313" key="1">
    <source>
        <dbReference type="EMBL" id="MBA3092193.1"/>
    </source>
</evidence>
<protein>
    <submittedName>
        <fullName evidence="1">Uncharacterized protein</fullName>
    </submittedName>
</protein>
<dbReference type="EMBL" id="AAGWGZ020000036">
    <property type="protein sequence ID" value="MBA3092193.1"/>
    <property type="molecule type" value="Genomic_DNA"/>
</dbReference>
<accession>A0ACC5L6J9</accession>
<gene>
    <name evidence="1" type="ORF">CBX34_019225</name>
</gene>
<evidence type="ECO:0000313" key="2">
    <source>
        <dbReference type="Proteomes" id="UP000839906"/>
    </source>
</evidence>